<dbReference type="Proteomes" id="UP001214553">
    <property type="component" value="Chromosome"/>
</dbReference>
<organism evidence="4 5">
    <name type="scientific">Microbacterium horticulturae</name>
    <dbReference type="NCBI Taxonomy" id="3028316"/>
    <lineage>
        <taxon>Bacteria</taxon>
        <taxon>Bacillati</taxon>
        <taxon>Actinomycetota</taxon>
        <taxon>Actinomycetes</taxon>
        <taxon>Micrococcales</taxon>
        <taxon>Microbacteriaceae</taxon>
        <taxon>Microbacterium</taxon>
    </lineage>
</organism>
<evidence type="ECO:0000313" key="5">
    <source>
        <dbReference type="Proteomes" id="UP001214553"/>
    </source>
</evidence>
<dbReference type="PANTHER" id="PTHR43046:SF14">
    <property type="entry name" value="MUTT_NUDIX FAMILY PROTEIN"/>
    <property type="match status" value="1"/>
</dbReference>
<comment type="cofactor">
    <cofactor evidence="1">
        <name>Mg(2+)</name>
        <dbReference type="ChEBI" id="CHEBI:18420"/>
    </cofactor>
</comment>
<protein>
    <submittedName>
        <fullName evidence="4">NUDIX domain-containing protein</fullName>
    </submittedName>
</protein>
<name>A0ABY8C7H0_9MICO</name>
<dbReference type="InterPro" id="IPR015797">
    <property type="entry name" value="NUDIX_hydrolase-like_dom_sf"/>
</dbReference>
<keyword evidence="2" id="KW-0378">Hydrolase</keyword>
<accession>A0ABY8C7H0</accession>
<dbReference type="Gene3D" id="3.90.79.10">
    <property type="entry name" value="Nucleoside Triphosphate Pyrophosphohydrolase"/>
    <property type="match status" value="1"/>
</dbReference>
<dbReference type="PROSITE" id="PS51462">
    <property type="entry name" value="NUDIX"/>
    <property type="match status" value="1"/>
</dbReference>
<keyword evidence="5" id="KW-1185">Reference proteome</keyword>
<dbReference type="SUPFAM" id="SSF55811">
    <property type="entry name" value="Nudix"/>
    <property type="match status" value="1"/>
</dbReference>
<feature type="domain" description="Nudix hydrolase" evidence="3">
    <location>
        <begin position="1"/>
        <end position="146"/>
    </location>
</feature>
<dbReference type="InterPro" id="IPR000086">
    <property type="entry name" value="NUDIX_hydrolase_dom"/>
</dbReference>
<dbReference type="PROSITE" id="PS00893">
    <property type="entry name" value="NUDIX_BOX"/>
    <property type="match status" value="1"/>
</dbReference>
<evidence type="ECO:0000313" key="4">
    <source>
        <dbReference type="EMBL" id="WEG10563.1"/>
    </source>
</evidence>
<gene>
    <name evidence="4" type="ORF">PU630_08505</name>
</gene>
<dbReference type="Pfam" id="PF00293">
    <property type="entry name" value="NUDIX"/>
    <property type="match status" value="1"/>
</dbReference>
<evidence type="ECO:0000259" key="3">
    <source>
        <dbReference type="PROSITE" id="PS51462"/>
    </source>
</evidence>
<reference evidence="4 5" key="1">
    <citation type="submission" date="2023-03" db="EMBL/GenBank/DDBJ databases">
        <title>Genome sequence of Microbacterium sp. KACC 23027.</title>
        <authorList>
            <person name="Kim S."/>
            <person name="Heo J."/>
            <person name="Kwon S.-W."/>
        </authorList>
    </citation>
    <scope>NUCLEOTIDE SEQUENCE [LARGE SCALE GENOMIC DNA]</scope>
    <source>
        <strain evidence="4 5">KACC 23027</strain>
    </source>
</reference>
<dbReference type="InterPro" id="IPR020084">
    <property type="entry name" value="NUDIX_hydrolase_CS"/>
</dbReference>
<dbReference type="EMBL" id="CP119108">
    <property type="protein sequence ID" value="WEG10563.1"/>
    <property type="molecule type" value="Genomic_DNA"/>
</dbReference>
<dbReference type="PANTHER" id="PTHR43046">
    <property type="entry name" value="GDP-MANNOSE MANNOSYL HYDROLASE"/>
    <property type="match status" value="1"/>
</dbReference>
<evidence type="ECO:0000256" key="2">
    <source>
        <dbReference type="ARBA" id="ARBA00022801"/>
    </source>
</evidence>
<dbReference type="RefSeq" id="WP_275279941.1">
    <property type="nucleotide sequence ID" value="NZ_CP119108.1"/>
</dbReference>
<evidence type="ECO:0000256" key="1">
    <source>
        <dbReference type="ARBA" id="ARBA00001946"/>
    </source>
</evidence>
<sequence length="161" mass="17585">MPVDRSYIRVKAMLVAPHPDGTRHLVSVNEPTGENPRGYHRLIGGSVELGETFEQAVIREVDEELGARIHDLVHMGTVENIFRYNGELGHEIVALYSGTVEPAPSDDGGTLTESDGAVVPVVWRPFDDSDLDVPLYPAAAKDWIRSLAQLVETEVVATIAD</sequence>
<proteinExistence type="predicted"/>